<evidence type="ECO:0000256" key="4">
    <source>
        <dbReference type="ARBA" id="ARBA00022490"/>
    </source>
</evidence>
<evidence type="ECO:0000256" key="2">
    <source>
        <dbReference type="ARBA" id="ARBA00009948"/>
    </source>
</evidence>
<evidence type="ECO:0000259" key="10">
    <source>
        <dbReference type="Pfam" id="PF00275"/>
    </source>
</evidence>
<dbReference type="GO" id="GO:0008652">
    <property type="term" value="P:amino acid biosynthetic process"/>
    <property type="evidence" value="ECO:0007669"/>
    <property type="project" value="UniProtKB-KW"/>
</dbReference>
<dbReference type="InterPro" id="IPR013792">
    <property type="entry name" value="RNA3'P_cycl/enolpyr_Trfase_a/b"/>
</dbReference>
<protein>
    <recommendedName>
        <fullName evidence="3">3-phosphoshikimate 1-carboxyvinyltransferase</fullName>
        <ecNumber evidence="3">2.5.1.19</ecNumber>
    </recommendedName>
</protein>
<evidence type="ECO:0000256" key="1">
    <source>
        <dbReference type="ARBA" id="ARBA00004811"/>
    </source>
</evidence>
<name>A0A6J7HLF8_9ZZZZ</name>
<dbReference type="GO" id="GO:0009073">
    <property type="term" value="P:aromatic amino acid family biosynthetic process"/>
    <property type="evidence" value="ECO:0007669"/>
    <property type="project" value="UniProtKB-KW"/>
</dbReference>
<dbReference type="AlphaFoldDB" id="A0A6J7HLF8"/>
<dbReference type="PIRSF" id="PIRSF000505">
    <property type="entry name" value="EPSPS"/>
    <property type="match status" value="1"/>
</dbReference>
<dbReference type="GO" id="GO:0009423">
    <property type="term" value="P:chorismate biosynthetic process"/>
    <property type="evidence" value="ECO:0007669"/>
    <property type="project" value="UniProtKB-UniPathway"/>
</dbReference>
<dbReference type="CDD" id="cd01556">
    <property type="entry name" value="EPSP_synthase"/>
    <property type="match status" value="1"/>
</dbReference>
<proteinExistence type="inferred from homology"/>
<dbReference type="PANTHER" id="PTHR21090:SF5">
    <property type="entry name" value="PENTAFUNCTIONAL AROM POLYPEPTIDE"/>
    <property type="match status" value="1"/>
</dbReference>
<comment type="pathway">
    <text evidence="1">Metabolic intermediate biosynthesis; chorismate biosynthesis; chorismate from D-erythrose 4-phosphate and phosphoenolpyruvate: step 6/7.</text>
</comment>
<reference evidence="11" key="1">
    <citation type="submission" date="2020-05" db="EMBL/GenBank/DDBJ databases">
        <authorList>
            <person name="Chiriac C."/>
            <person name="Salcher M."/>
            <person name="Ghai R."/>
            <person name="Kavagutti S V."/>
        </authorList>
    </citation>
    <scope>NUCLEOTIDE SEQUENCE</scope>
</reference>
<dbReference type="InterPro" id="IPR001986">
    <property type="entry name" value="Enolpyruvate_Tfrase_dom"/>
</dbReference>
<feature type="domain" description="Enolpyruvate transferase" evidence="10">
    <location>
        <begin position="30"/>
        <end position="448"/>
    </location>
</feature>
<dbReference type="PROSITE" id="PS00885">
    <property type="entry name" value="EPSP_SYNTHASE_2"/>
    <property type="match status" value="1"/>
</dbReference>
<dbReference type="NCBIfam" id="TIGR01356">
    <property type="entry name" value="aroA"/>
    <property type="match status" value="1"/>
</dbReference>
<evidence type="ECO:0000256" key="7">
    <source>
        <dbReference type="ARBA" id="ARBA00023141"/>
    </source>
</evidence>
<evidence type="ECO:0000256" key="8">
    <source>
        <dbReference type="ARBA" id="ARBA00044633"/>
    </source>
</evidence>
<feature type="region of interest" description="Disordered" evidence="9">
    <location>
        <begin position="1"/>
        <end position="28"/>
    </location>
</feature>
<dbReference type="Pfam" id="PF00275">
    <property type="entry name" value="EPSP_synthase"/>
    <property type="match status" value="1"/>
</dbReference>
<dbReference type="InterPro" id="IPR036968">
    <property type="entry name" value="Enolpyruvate_Tfrase_sf"/>
</dbReference>
<sequence length="458" mass="47901">MPNQWNSFTSPEGNTLSSMTPDDFWPAPTASAPVRASVRVPGSKSATNRALVLAALSDGPSLVREALDARDTRLMIEALEALGATCTVSPTTPVGNVDIACEPIPRHLSTQHAQRAVVQVDVGLAGTVMRFVPPMAALVDADVRFDGDAGARTRPMSTITEALRALGVSLDEGSTLPFTVHGIGVAPGGAVAIDASGSSQFVSALLLSGARYEQGLTIRHTGASVPSQPHIDMTIAMLAEHGVVVTTPEPNAWHVAAQPIHAIDSTIEPDLSNAAPFLAAALVTKGSVTIADWPASTTQPGDSLRDLLQQMGAVITLDQHGLTATMHDEILGIDADLHDVGELTPSIAALAALATTPSHLHGIAHLRGHETDRLKALVHEINHLGGDATETADGLLIRPTLLHAGRFSTYHDHRMATAGAIIGLRVHGISVENIETTAKTLPGFADRWHALLTSHGHS</sequence>
<comment type="catalytic activity">
    <reaction evidence="8">
        <text>3-phosphoshikimate + phosphoenolpyruvate = 5-O-(1-carboxyvinyl)-3-phosphoshikimate + phosphate</text>
        <dbReference type="Rhea" id="RHEA:21256"/>
        <dbReference type="ChEBI" id="CHEBI:43474"/>
        <dbReference type="ChEBI" id="CHEBI:57701"/>
        <dbReference type="ChEBI" id="CHEBI:58702"/>
        <dbReference type="ChEBI" id="CHEBI:145989"/>
        <dbReference type="EC" id="2.5.1.19"/>
    </reaction>
    <physiologicalReaction direction="left-to-right" evidence="8">
        <dbReference type="Rhea" id="RHEA:21257"/>
    </physiologicalReaction>
</comment>
<dbReference type="FunFam" id="3.65.10.10:FF:000010">
    <property type="entry name" value="3-phosphoshikimate 1-carboxyvinyltransferase"/>
    <property type="match status" value="1"/>
</dbReference>
<keyword evidence="5" id="KW-0028">Amino-acid biosynthesis</keyword>
<keyword evidence="4" id="KW-0963">Cytoplasm</keyword>
<feature type="compositionally biased region" description="Polar residues" evidence="9">
    <location>
        <begin position="1"/>
        <end position="20"/>
    </location>
</feature>
<dbReference type="EC" id="2.5.1.19" evidence="3"/>
<dbReference type="GO" id="GO:0003866">
    <property type="term" value="F:3-phosphoshikimate 1-carboxyvinyltransferase activity"/>
    <property type="evidence" value="ECO:0007669"/>
    <property type="project" value="UniProtKB-EC"/>
</dbReference>
<dbReference type="Gene3D" id="3.65.10.10">
    <property type="entry name" value="Enolpyruvate transferase domain"/>
    <property type="match status" value="2"/>
</dbReference>
<dbReference type="PANTHER" id="PTHR21090">
    <property type="entry name" value="AROM/DEHYDROQUINATE SYNTHASE"/>
    <property type="match status" value="1"/>
</dbReference>
<dbReference type="UniPathway" id="UPA00053">
    <property type="reaction ID" value="UER00089"/>
</dbReference>
<evidence type="ECO:0000256" key="9">
    <source>
        <dbReference type="SAM" id="MobiDB-lite"/>
    </source>
</evidence>
<accession>A0A6J7HLF8</accession>
<evidence type="ECO:0000256" key="3">
    <source>
        <dbReference type="ARBA" id="ARBA00012450"/>
    </source>
</evidence>
<dbReference type="SUPFAM" id="SSF55205">
    <property type="entry name" value="EPT/RTPC-like"/>
    <property type="match status" value="1"/>
</dbReference>
<evidence type="ECO:0000313" key="11">
    <source>
        <dbReference type="EMBL" id="CAB4920178.1"/>
    </source>
</evidence>
<keyword evidence="7" id="KW-0057">Aromatic amino acid biosynthesis</keyword>
<dbReference type="FunFam" id="3.65.10.10:FF:000011">
    <property type="entry name" value="3-phosphoshikimate 1-carboxyvinyltransferase"/>
    <property type="match status" value="1"/>
</dbReference>
<evidence type="ECO:0000256" key="6">
    <source>
        <dbReference type="ARBA" id="ARBA00022679"/>
    </source>
</evidence>
<keyword evidence="6" id="KW-0808">Transferase</keyword>
<comment type="similarity">
    <text evidence="2">Belongs to the EPSP synthase family.</text>
</comment>
<dbReference type="EMBL" id="CAFBNB010000019">
    <property type="protein sequence ID" value="CAB4920178.1"/>
    <property type="molecule type" value="Genomic_DNA"/>
</dbReference>
<organism evidence="11">
    <name type="scientific">freshwater metagenome</name>
    <dbReference type="NCBI Taxonomy" id="449393"/>
    <lineage>
        <taxon>unclassified sequences</taxon>
        <taxon>metagenomes</taxon>
        <taxon>ecological metagenomes</taxon>
    </lineage>
</organism>
<dbReference type="InterPro" id="IPR023193">
    <property type="entry name" value="EPSP_synthase_CS"/>
</dbReference>
<dbReference type="HAMAP" id="MF_00210">
    <property type="entry name" value="EPSP_synth"/>
    <property type="match status" value="1"/>
</dbReference>
<gene>
    <name evidence="11" type="ORF">UFOPK3720_00178</name>
</gene>
<evidence type="ECO:0000256" key="5">
    <source>
        <dbReference type="ARBA" id="ARBA00022605"/>
    </source>
</evidence>
<dbReference type="InterPro" id="IPR006264">
    <property type="entry name" value="EPSP_synthase"/>
</dbReference>